<keyword evidence="2" id="KW-0812">Transmembrane</keyword>
<feature type="compositionally biased region" description="Pro residues" evidence="1">
    <location>
        <begin position="248"/>
        <end position="258"/>
    </location>
</feature>
<protein>
    <recommendedName>
        <fullName evidence="5">Transmembrane protein</fullName>
    </recommendedName>
</protein>
<feature type="compositionally biased region" description="Polar residues" evidence="1">
    <location>
        <begin position="211"/>
        <end position="225"/>
    </location>
</feature>
<evidence type="ECO:0008006" key="5">
    <source>
        <dbReference type="Google" id="ProtNLM"/>
    </source>
</evidence>
<accession>A0AAV6UMS7</accession>
<name>A0AAV6UMS7_9ARAC</name>
<organism evidence="3 4">
    <name type="scientific">Oedothorax gibbosus</name>
    <dbReference type="NCBI Taxonomy" id="931172"/>
    <lineage>
        <taxon>Eukaryota</taxon>
        <taxon>Metazoa</taxon>
        <taxon>Ecdysozoa</taxon>
        <taxon>Arthropoda</taxon>
        <taxon>Chelicerata</taxon>
        <taxon>Arachnida</taxon>
        <taxon>Araneae</taxon>
        <taxon>Araneomorphae</taxon>
        <taxon>Entelegynae</taxon>
        <taxon>Araneoidea</taxon>
        <taxon>Linyphiidae</taxon>
        <taxon>Erigoninae</taxon>
        <taxon>Oedothorax</taxon>
    </lineage>
</organism>
<dbReference type="Proteomes" id="UP000827092">
    <property type="component" value="Unassembled WGS sequence"/>
</dbReference>
<feature type="compositionally biased region" description="Low complexity" evidence="1">
    <location>
        <begin position="259"/>
        <end position="271"/>
    </location>
</feature>
<dbReference type="EMBL" id="JAFNEN010000354">
    <property type="protein sequence ID" value="KAG8184931.1"/>
    <property type="molecule type" value="Genomic_DNA"/>
</dbReference>
<sequence length="271" mass="29028">MADSDSGIGCFCMRSCSFCKGSECCCPRCKGCCSNFIEFLKRKFIGLTLVALGWGGVIAAFVLIEDPDWNIAVVPYLCTFAACALVSVTCKRGHYDRSRLVDVCRPQSSRRPTGSDDFLEVLDSELSPLLSGPDREILGLYVDYKPIKCPEDLFEPLPAILREQGALRRNSQVVVQADVHQPVNEPADVPVQEHGEPAPHSPISPVAEASWTASASDPQNSSTPADSGIALQSTGQSSTQSGSAGHIPRPPPPVPVSPISPQQDQPSLFSS</sequence>
<feature type="transmembrane region" description="Helical" evidence="2">
    <location>
        <begin position="70"/>
        <end position="90"/>
    </location>
</feature>
<comment type="caution">
    <text evidence="3">The sequence shown here is derived from an EMBL/GenBank/DDBJ whole genome shotgun (WGS) entry which is preliminary data.</text>
</comment>
<proteinExistence type="predicted"/>
<feature type="transmembrane region" description="Helical" evidence="2">
    <location>
        <begin position="44"/>
        <end position="64"/>
    </location>
</feature>
<evidence type="ECO:0000256" key="1">
    <source>
        <dbReference type="SAM" id="MobiDB-lite"/>
    </source>
</evidence>
<evidence type="ECO:0000256" key="2">
    <source>
        <dbReference type="SAM" id="Phobius"/>
    </source>
</evidence>
<evidence type="ECO:0000313" key="4">
    <source>
        <dbReference type="Proteomes" id="UP000827092"/>
    </source>
</evidence>
<feature type="region of interest" description="Disordered" evidence="1">
    <location>
        <begin position="178"/>
        <end position="271"/>
    </location>
</feature>
<keyword evidence="4" id="KW-1185">Reference proteome</keyword>
<gene>
    <name evidence="3" type="ORF">JTE90_017784</name>
</gene>
<keyword evidence="2" id="KW-0472">Membrane</keyword>
<evidence type="ECO:0000313" key="3">
    <source>
        <dbReference type="EMBL" id="KAG8184931.1"/>
    </source>
</evidence>
<keyword evidence="2" id="KW-1133">Transmembrane helix</keyword>
<feature type="compositionally biased region" description="Low complexity" evidence="1">
    <location>
        <begin position="232"/>
        <end position="243"/>
    </location>
</feature>
<reference evidence="3 4" key="1">
    <citation type="journal article" date="2022" name="Nat. Ecol. Evol.">
        <title>A masculinizing supergene underlies an exaggerated male reproductive morph in a spider.</title>
        <authorList>
            <person name="Hendrickx F."/>
            <person name="De Corte Z."/>
            <person name="Sonet G."/>
            <person name="Van Belleghem S.M."/>
            <person name="Kostlbacher S."/>
            <person name="Vangestel C."/>
        </authorList>
    </citation>
    <scope>NUCLEOTIDE SEQUENCE [LARGE SCALE GENOMIC DNA]</scope>
    <source>
        <strain evidence="3">W744_W776</strain>
    </source>
</reference>
<dbReference type="AlphaFoldDB" id="A0AAV6UMS7"/>